<accession>A0A401ZCE2</accession>
<feature type="domain" description="EamA" evidence="3">
    <location>
        <begin position="160"/>
        <end position="294"/>
    </location>
</feature>
<dbReference type="OrthoDB" id="5417329at2"/>
<protein>
    <recommendedName>
        <fullName evidence="3">EamA domain-containing protein</fullName>
    </recommendedName>
</protein>
<dbReference type="AlphaFoldDB" id="A0A401ZCE2"/>
<dbReference type="PANTHER" id="PTHR22911">
    <property type="entry name" value="ACYL-MALONYL CONDENSING ENZYME-RELATED"/>
    <property type="match status" value="1"/>
</dbReference>
<dbReference type="EMBL" id="BIFQ01000001">
    <property type="protein sequence ID" value="GCE04502.1"/>
    <property type="molecule type" value="Genomic_DNA"/>
</dbReference>
<sequence>MGIFYGLMAAIFWGLGDFCARYATHRIGTYRTLCYLQFVGIFGLTIYLLVTGELQHMFAQASWLPWLWALLAALLNIISSLALYRAFQVGTLSLVSPIAASYAVVTVVLALLSGEVLTGLQNLAIVLVLLGVIACSTAPTSAGGRERRLWTLPRRGASSRGILLALLASLGYGLTFWVLGFLVTPGLGNITPVWFIRIVTPFVLLLCSPLVKQPLTFPRGRVWLLLLGTGFFDTLAYIAYTSGMQPGQVSLVTMLSSLYSAVTVLLAWLFLRERLRLTQWLGILVIFVGIVLVNL</sequence>
<keyword evidence="5" id="KW-1185">Reference proteome</keyword>
<feature type="transmembrane region" description="Helical" evidence="2">
    <location>
        <begin position="194"/>
        <end position="211"/>
    </location>
</feature>
<dbReference type="Gene3D" id="1.10.3730.20">
    <property type="match status" value="1"/>
</dbReference>
<dbReference type="PANTHER" id="PTHR22911:SF137">
    <property type="entry name" value="SOLUTE CARRIER FAMILY 35 MEMBER G2-RELATED"/>
    <property type="match status" value="1"/>
</dbReference>
<keyword evidence="2" id="KW-0472">Membrane</keyword>
<evidence type="ECO:0000313" key="5">
    <source>
        <dbReference type="Proteomes" id="UP000287224"/>
    </source>
</evidence>
<dbReference type="SUPFAM" id="SSF103481">
    <property type="entry name" value="Multidrug resistance efflux transporter EmrE"/>
    <property type="match status" value="2"/>
</dbReference>
<feature type="transmembrane region" description="Helical" evidence="2">
    <location>
        <begin position="223"/>
        <end position="243"/>
    </location>
</feature>
<feature type="transmembrane region" description="Helical" evidence="2">
    <location>
        <begin position="249"/>
        <end position="270"/>
    </location>
</feature>
<organism evidence="4 5">
    <name type="scientific">Dictyobacter aurantiacus</name>
    <dbReference type="NCBI Taxonomy" id="1936993"/>
    <lineage>
        <taxon>Bacteria</taxon>
        <taxon>Bacillati</taxon>
        <taxon>Chloroflexota</taxon>
        <taxon>Ktedonobacteria</taxon>
        <taxon>Ktedonobacterales</taxon>
        <taxon>Dictyobacteraceae</taxon>
        <taxon>Dictyobacter</taxon>
    </lineage>
</organism>
<gene>
    <name evidence="4" type="ORF">KDAU_18310</name>
</gene>
<feature type="transmembrane region" description="Helical" evidence="2">
    <location>
        <begin position="63"/>
        <end position="84"/>
    </location>
</feature>
<keyword evidence="2" id="KW-0812">Transmembrane</keyword>
<keyword evidence="2" id="KW-1133">Transmembrane helix</keyword>
<dbReference type="Proteomes" id="UP000287224">
    <property type="component" value="Unassembled WGS sequence"/>
</dbReference>
<comment type="caution">
    <text evidence="4">The sequence shown here is derived from an EMBL/GenBank/DDBJ whole genome shotgun (WGS) entry which is preliminary data.</text>
</comment>
<proteinExistence type="inferred from homology"/>
<feature type="transmembrane region" description="Helical" evidence="2">
    <location>
        <begin position="277"/>
        <end position="294"/>
    </location>
</feature>
<evidence type="ECO:0000256" key="1">
    <source>
        <dbReference type="ARBA" id="ARBA00007362"/>
    </source>
</evidence>
<name>A0A401ZCE2_9CHLR</name>
<dbReference type="GO" id="GO:0016020">
    <property type="term" value="C:membrane"/>
    <property type="evidence" value="ECO:0007669"/>
    <property type="project" value="InterPro"/>
</dbReference>
<evidence type="ECO:0000259" key="3">
    <source>
        <dbReference type="Pfam" id="PF00892"/>
    </source>
</evidence>
<feature type="transmembrane region" description="Helical" evidence="2">
    <location>
        <begin position="33"/>
        <end position="51"/>
    </location>
</feature>
<evidence type="ECO:0000256" key="2">
    <source>
        <dbReference type="SAM" id="Phobius"/>
    </source>
</evidence>
<evidence type="ECO:0000313" key="4">
    <source>
        <dbReference type="EMBL" id="GCE04502.1"/>
    </source>
</evidence>
<feature type="domain" description="EamA" evidence="3">
    <location>
        <begin position="1"/>
        <end position="134"/>
    </location>
</feature>
<comment type="similarity">
    <text evidence="1">Belongs to the EamA transporter family.</text>
</comment>
<dbReference type="RefSeq" id="WP_160145754.1">
    <property type="nucleotide sequence ID" value="NZ_BIFQ01000001.1"/>
</dbReference>
<reference evidence="5" key="1">
    <citation type="submission" date="2018-12" db="EMBL/GenBank/DDBJ databases">
        <title>Tengunoibacter tsumagoiensis gen. nov., sp. nov., Dictyobacter kobayashii sp. nov., D. alpinus sp. nov., and D. joshuensis sp. nov. and description of Dictyobacteraceae fam. nov. within the order Ktedonobacterales isolated from Tengu-no-mugimeshi.</title>
        <authorList>
            <person name="Wang C.M."/>
            <person name="Zheng Y."/>
            <person name="Sakai Y."/>
            <person name="Toyoda A."/>
            <person name="Minakuchi Y."/>
            <person name="Abe K."/>
            <person name="Yokota A."/>
            <person name="Yabe S."/>
        </authorList>
    </citation>
    <scope>NUCLEOTIDE SEQUENCE [LARGE SCALE GENOMIC DNA]</scope>
    <source>
        <strain evidence="5">S-27</strain>
    </source>
</reference>
<dbReference type="InterPro" id="IPR037185">
    <property type="entry name" value="EmrE-like"/>
</dbReference>
<feature type="transmembrane region" description="Helical" evidence="2">
    <location>
        <begin position="161"/>
        <end position="182"/>
    </location>
</feature>
<feature type="transmembrane region" description="Helical" evidence="2">
    <location>
        <begin position="91"/>
        <end position="113"/>
    </location>
</feature>
<feature type="transmembrane region" description="Helical" evidence="2">
    <location>
        <begin position="119"/>
        <end position="140"/>
    </location>
</feature>
<dbReference type="InterPro" id="IPR000620">
    <property type="entry name" value="EamA_dom"/>
</dbReference>
<dbReference type="Pfam" id="PF00892">
    <property type="entry name" value="EamA"/>
    <property type="match status" value="2"/>
</dbReference>